<dbReference type="AlphaFoldDB" id="A0A177N5Q4"/>
<accession>A0A177N5Q4</accession>
<feature type="compositionally biased region" description="Polar residues" evidence="1">
    <location>
        <begin position="68"/>
        <end position="80"/>
    </location>
</feature>
<dbReference type="EMBL" id="LUUI01000122">
    <property type="protein sequence ID" value="OAI13232.1"/>
    <property type="molecule type" value="Genomic_DNA"/>
</dbReference>
<evidence type="ECO:0000313" key="3">
    <source>
        <dbReference type="Proteomes" id="UP000078476"/>
    </source>
</evidence>
<dbReference type="Proteomes" id="UP000078476">
    <property type="component" value="Unassembled WGS sequence"/>
</dbReference>
<dbReference type="RefSeq" id="WP_066984479.1">
    <property type="nucleotide sequence ID" value="NZ_LUUI01000122.1"/>
</dbReference>
<feature type="compositionally biased region" description="Low complexity" evidence="1">
    <location>
        <begin position="55"/>
        <end position="67"/>
    </location>
</feature>
<evidence type="ECO:0000313" key="2">
    <source>
        <dbReference type="EMBL" id="OAI13232.1"/>
    </source>
</evidence>
<proteinExistence type="predicted"/>
<dbReference type="STRING" id="980561.A1359_12575"/>
<protein>
    <submittedName>
        <fullName evidence="2">Uncharacterized protein</fullName>
    </submittedName>
</protein>
<evidence type="ECO:0000256" key="1">
    <source>
        <dbReference type="SAM" id="MobiDB-lite"/>
    </source>
</evidence>
<comment type="caution">
    <text evidence="2">The sequence shown here is derived from an EMBL/GenBank/DDBJ whole genome shotgun (WGS) entry which is preliminary data.</text>
</comment>
<dbReference type="OrthoDB" id="9983370at2"/>
<gene>
    <name evidence="2" type="ORF">A1359_12575</name>
</gene>
<organism evidence="2 3">
    <name type="scientific">Methylomonas lenta</name>
    <dbReference type="NCBI Taxonomy" id="980561"/>
    <lineage>
        <taxon>Bacteria</taxon>
        <taxon>Pseudomonadati</taxon>
        <taxon>Pseudomonadota</taxon>
        <taxon>Gammaproteobacteria</taxon>
        <taxon>Methylococcales</taxon>
        <taxon>Methylococcaceae</taxon>
        <taxon>Methylomonas</taxon>
    </lineage>
</organism>
<sequence length="118" mass="12204">MDINASYTKNSLNTQLTSTQSKSAGVGSLAGQQPIPATDRDGDQDNSVAKDSVTLSSQSLKLASTSSVQGTTNQTQIPNRQEAQKLVDQLVTGLQNNPEQAQNAVSNASSAAASKLLA</sequence>
<feature type="region of interest" description="Disordered" evidence="1">
    <location>
        <begin position="98"/>
        <end position="118"/>
    </location>
</feature>
<name>A0A177N5Q4_9GAMM</name>
<keyword evidence="3" id="KW-1185">Reference proteome</keyword>
<reference evidence="2 3" key="1">
    <citation type="submission" date="2016-03" db="EMBL/GenBank/DDBJ databases">
        <authorList>
            <person name="Ploux O."/>
        </authorList>
    </citation>
    <scope>NUCLEOTIDE SEQUENCE [LARGE SCALE GENOMIC DNA]</scope>
    <source>
        <strain evidence="2 3">R-45370</strain>
    </source>
</reference>
<feature type="region of interest" description="Disordered" evidence="1">
    <location>
        <begin position="1"/>
        <end position="80"/>
    </location>
</feature>
<feature type="compositionally biased region" description="Polar residues" evidence="1">
    <location>
        <begin position="1"/>
        <end position="23"/>
    </location>
</feature>
<feature type="compositionally biased region" description="Low complexity" evidence="1">
    <location>
        <begin position="100"/>
        <end position="118"/>
    </location>
</feature>